<keyword evidence="1" id="KW-1133">Transmembrane helix</keyword>
<feature type="transmembrane region" description="Helical" evidence="1">
    <location>
        <begin position="51"/>
        <end position="77"/>
    </location>
</feature>
<name>A0ABX0SNJ9_9ACTN</name>
<gene>
    <name evidence="2" type="ORF">FB473_003317</name>
</gene>
<keyword evidence="1" id="KW-0472">Membrane</keyword>
<dbReference type="Proteomes" id="UP000749311">
    <property type="component" value="Unassembled WGS sequence"/>
</dbReference>
<reference evidence="2 3" key="1">
    <citation type="submission" date="2020-02" db="EMBL/GenBank/DDBJ databases">
        <title>Sequencing the genomes of 1000 actinobacteria strains.</title>
        <authorList>
            <person name="Klenk H.-P."/>
        </authorList>
    </citation>
    <scope>NUCLEOTIDE SEQUENCE [LARGE SCALE GENOMIC DNA]</scope>
    <source>
        <strain evidence="2 3">DSM 19609</strain>
    </source>
</reference>
<evidence type="ECO:0000313" key="2">
    <source>
        <dbReference type="EMBL" id="NIH58620.1"/>
    </source>
</evidence>
<accession>A0ABX0SNJ9</accession>
<organism evidence="2 3">
    <name type="scientific">Brooklawnia cerclae</name>
    <dbReference type="NCBI Taxonomy" id="349934"/>
    <lineage>
        <taxon>Bacteria</taxon>
        <taxon>Bacillati</taxon>
        <taxon>Actinomycetota</taxon>
        <taxon>Actinomycetes</taxon>
        <taxon>Propionibacteriales</taxon>
        <taxon>Propionibacteriaceae</taxon>
        <taxon>Brooklawnia</taxon>
    </lineage>
</organism>
<dbReference type="RefSeq" id="WP_167171411.1">
    <property type="nucleotide sequence ID" value="NZ_JAAMOZ010000004.1"/>
</dbReference>
<evidence type="ECO:0000256" key="1">
    <source>
        <dbReference type="SAM" id="Phobius"/>
    </source>
</evidence>
<dbReference type="EMBL" id="JAAMOZ010000004">
    <property type="protein sequence ID" value="NIH58620.1"/>
    <property type="molecule type" value="Genomic_DNA"/>
</dbReference>
<comment type="caution">
    <text evidence="2">The sequence shown here is derived from an EMBL/GenBank/DDBJ whole genome shotgun (WGS) entry which is preliminary data.</text>
</comment>
<protein>
    <submittedName>
        <fullName evidence="2">Uncharacterized protein (DUF983 family)</fullName>
    </submittedName>
</protein>
<proteinExistence type="predicted"/>
<feature type="transmembrane region" description="Helical" evidence="1">
    <location>
        <begin position="15"/>
        <end position="39"/>
    </location>
</feature>
<sequence length="94" mass="10268">MGSGNSESTPIHSPVGLLVVGIVMVVVTVVFGALGAFMYLTGRATDDTPLWQFFALWLVMLAPGVYITRVGAVRVAWQRRYRRLSGTDPEIDRG</sequence>
<evidence type="ECO:0000313" key="3">
    <source>
        <dbReference type="Proteomes" id="UP000749311"/>
    </source>
</evidence>
<keyword evidence="3" id="KW-1185">Reference proteome</keyword>
<keyword evidence="1" id="KW-0812">Transmembrane</keyword>